<accession>A0A9W7Y1Y7</accession>
<dbReference type="AlphaFoldDB" id="A0A9W7Y1Y7"/>
<dbReference type="Proteomes" id="UP001143981">
    <property type="component" value="Unassembled WGS sequence"/>
</dbReference>
<comment type="caution">
    <text evidence="1">The sequence shown here is derived from an EMBL/GenBank/DDBJ whole genome shotgun (WGS) entry which is preliminary data.</text>
</comment>
<sequence length="201" mass="22947">MPYPFSDDTLFRGNAATLESLWVTPDIPFLYMVEHYGVFVREKYTRLRHITVAPYSHHVSDKTDSSEMAAAANRDAQLAAATAQFVHRVSPLTQVVDVRIGHAGERLMRDMVHSTQMAELRELRIKHTQLLLADIVVTLQALPRLATLHCICGGVGNEYAYMPLGQMASSMRRKYYPLSMAFRFWEITHDYHAPMRDDHIA</sequence>
<gene>
    <name evidence="1" type="ORF">LPJ61_005864</name>
</gene>
<evidence type="ECO:0000313" key="2">
    <source>
        <dbReference type="Proteomes" id="UP001143981"/>
    </source>
</evidence>
<feature type="non-terminal residue" evidence="1">
    <location>
        <position position="201"/>
    </location>
</feature>
<proteinExistence type="predicted"/>
<name>A0A9W7Y1Y7_9FUNG</name>
<protein>
    <submittedName>
        <fullName evidence="1">Uncharacterized protein</fullName>
    </submittedName>
</protein>
<dbReference type="EMBL" id="JANBOI010002275">
    <property type="protein sequence ID" value="KAJ1723067.1"/>
    <property type="molecule type" value="Genomic_DNA"/>
</dbReference>
<keyword evidence="2" id="KW-1185">Reference proteome</keyword>
<organism evidence="1 2">
    <name type="scientific">Coemansia biformis</name>
    <dbReference type="NCBI Taxonomy" id="1286918"/>
    <lineage>
        <taxon>Eukaryota</taxon>
        <taxon>Fungi</taxon>
        <taxon>Fungi incertae sedis</taxon>
        <taxon>Zoopagomycota</taxon>
        <taxon>Kickxellomycotina</taxon>
        <taxon>Kickxellomycetes</taxon>
        <taxon>Kickxellales</taxon>
        <taxon>Kickxellaceae</taxon>
        <taxon>Coemansia</taxon>
    </lineage>
</organism>
<evidence type="ECO:0000313" key="1">
    <source>
        <dbReference type="EMBL" id="KAJ1723067.1"/>
    </source>
</evidence>
<reference evidence="1" key="1">
    <citation type="submission" date="2022-07" db="EMBL/GenBank/DDBJ databases">
        <title>Phylogenomic reconstructions and comparative analyses of Kickxellomycotina fungi.</title>
        <authorList>
            <person name="Reynolds N.K."/>
            <person name="Stajich J.E."/>
            <person name="Barry K."/>
            <person name="Grigoriev I.V."/>
            <person name="Crous P."/>
            <person name="Smith M.E."/>
        </authorList>
    </citation>
    <scope>NUCLEOTIDE SEQUENCE</scope>
    <source>
        <strain evidence="1">BCRC 34381</strain>
    </source>
</reference>
<dbReference type="OrthoDB" id="5578223at2759"/>